<accession>A0AA36DS37</accession>
<feature type="domain" description="Mur ligase C-terminal" evidence="19">
    <location>
        <begin position="417"/>
        <end position="528"/>
    </location>
</feature>
<dbReference type="GO" id="GO:0051301">
    <property type="term" value="P:cell division"/>
    <property type="evidence" value="ECO:0007669"/>
    <property type="project" value="UniProtKB-KW"/>
</dbReference>
<dbReference type="SUPFAM" id="SSF53244">
    <property type="entry name" value="MurD-like peptide ligases, peptide-binding domain"/>
    <property type="match status" value="2"/>
</dbReference>
<dbReference type="NCBIfam" id="TIGR01143">
    <property type="entry name" value="murF"/>
    <property type="match status" value="1"/>
</dbReference>
<dbReference type="PROSITE" id="PS01347">
    <property type="entry name" value="MRAY_1"/>
    <property type="match status" value="1"/>
</dbReference>
<dbReference type="Proteomes" id="UP001176961">
    <property type="component" value="Unassembled WGS sequence"/>
</dbReference>
<keyword evidence="8" id="KW-0547">Nucleotide-binding</keyword>
<evidence type="ECO:0000259" key="19">
    <source>
        <dbReference type="Pfam" id="PF02875"/>
    </source>
</evidence>
<dbReference type="GO" id="GO:0005524">
    <property type="term" value="F:ATP binding"/>
    <property type="evidence" value="ECO:0007669"/>
    <property type="project" value="UniProtKB-KW"/>
</dbReference>
<keyword evidence="7 17" id="KW-0812">Transmembrane</keyword>
<dbReference type="Pfam" id="PF02875">
    <property type="entry name" value="Mur_ligase_C"/>
    <property type="match status" value="2"/>
</dbReference>
<dbReference type="EMBL" id="CATQJL010000091">
    <property type="protein sequence ID" value="CAJ0592353.1"/>
    <property type="molecule type" value="Genomic_DNA"/>
</dbReference>
<keyword evidence="22" id="KW-1185">Reference proteome</keyword>
<feature type="transmembrane region" description="Helical" evidence="17">
    <location>
        <begin position="866"/>
        <end position="885"/>
    </location>
</feature>
<evidence type="ECO:0000256" key="17">
    <source>
        <dbReference type="SAM" id="Phobius"/>
    </source>
</evidence>
<dbReference type="GO" id="GO:0016020">
    <property type="term" value="C:membrane"/>
    <property type="evidence" value="ECO:0007669"/>
    <property type="project" value="UniProtKB-SubCell"/>
</dbReference>
<proteinExistence type="inferred from homology"/>
<keyword evidence="5" id="KW-0132">Cell division</keyword>
<keyword evidence="3" id="KW-0963">Cytoplasm</keyword>
<name>A0AA36DS37_CYLNA</name>
<protein>
    <recommendedName>
        <fullName evidence="16">UDP-MurNAc-pentapeptide synthetase</fullName>
    </recommendedName>
</protein>
<dbReference type="SUPFAM" id="SSF53623">
    <property type="entry name" value="MurD-like peptide ligases, catalytic domain"/>
    <property type="match status" value="1"/>
</dbReference>
<gene>
    <name evidence="21" type="ORF">CYNAS_LOCUS4336</name>
</gene>
<dbReference type="InterPro" id="IPR005863">
    <property type="entry name" value="UDP-N-AcMur_synth"/>
</dbReference>
<evidence type="ECO:0000256" key="2">
    <source>
        <dbReference type="ARBA" id="ARBA00005583"/>
    </source>
</evidence>
<comment type="subcellular location">
    <subcellularLocation>
        <location evidence="1">Membrane</location>
        <topology evidence="1">Multi-pass membrane protein</topology>
    </subcellularLocation>
</comment>
<dbReference type="AlphaFoldDB" id="A0AA36DS37"/>
<feature type="transmembrane region" description="Helical" evidence="17">
    <location>
        <begin position="695"/>
        <end position="715"/>
    </location>
</feature>
<organism evidence="21 22">
    <name type="scientific">Cylicocyclus nassatus</name>
    <name type="common">Nematode worm</name>
    <dbReference type="NCBI Taxonomy" id="53992"/>
    <lineage>
        <taxon>Eukaryota</taxon>
        <taxon>Metazoa</taxon>
        <taxon>Ecdysozoa</taxon>
        <taxon>Nematoda</taxon>
        <taxon>Chromadorea</taxon>
        <taxon>Rhabditida</taxon>
        <taxon>Rhabditina</taxon>
        <taxon>Rhabditomorpha</taxon>
        <taxon>Strongyloidea</taxon>
        <taxon>Strongylidae</taxon>
        <taxon>Cylicocyclus</taxon>
    </lineage>
</organism>
<evidence type="ECO:0000259" key="20">
    <source>
        <dbReference type="Pfam" id="PF08245"/>
    </source>
</evidence>
<dbReference type="CDD" id="cd06852">
    <property type="entry name" value="GT_MraY"/>
    <property type="match status" value="1"/>
</dbReference>
<sequence>MAAIAERLANQVIVTDDNPRGEDGDVIVADILAGFQNADAVTVQRSRARAIGLAVKRAGAGDIILIAGKGHEPYQEVNGVRHDFDDTERTLLSLIAHWAGGEIHGDDVAIDAVSNDTRSLGPGSLYVALRGERFDGHDFATDAQARGASALLVERLLPIELPQVLVADSELALAKIATGMQRDRETEVFAITGSNGKTSVKSLLLSILQQVAQHAHKVVYANPGNRNNEIGLPLAVIDAPEDADYAVYEMGAGKPGDIAYLTDIARPRYALVNNIAPAHLERMGSLLGVAVTKGAIYAALPADGVAVINVDDAYGRWFEQHFIGTPARCRVLRYGLEHTADITARDIRAGAQGSQFTLVSPMGEARVVLGLPGRHNVSNALAAASLALAAGVDLALIAAGLAEAQPVPGRQIAHQLRNGAVLVDDSYNANPGSLAAAIDALAAAPEEGWLVLGDMRELGPDAETLHAQAGLRARASGLKRLYALGPLSAAAAAAFGDGGRHFTTHDALSQALKDELHAGVRCLVKGSRGSAMDTIVKALLAQGEESPHVTFRAILAALTALFLSLWLGPAMIRKLAQFKGGQPIRKDGPQTHFSKAGTPTMGGSLILLTITLSVLMWADLRNRYVWLVLAVMLCFGAIGWYDDWIKIVRRDPNGLKSRWKYLLQSIFGLAAGLFLFYTADVPAALTFYIPMFKSVALPLAGIGFVAIAYFWIVGFSNAVNLTDGLDGLAIMPTVLVACALGVFAYASGNVVFANYLQIPQIPGAGELVIICAAIAGAGLGFLWFNTYPAMVFMGDIGALALGAVLGTIAVITRQELVLVIMGGVFVIETLSVMIQVASFKLTGKRVFRMAPIHHHFELKGWPEPRVIVRFWIISVVLVLIGLATLKVR</sequence>
<keyword evidence="15" id="KW-0961">Cell wall biogenesis/degradation</keyword>
<dbReference type="PANTHER" id="PTHR43024">
    <property type="entry name" value="UDP-N-ACETYLMURAMOYL-TRIPEPTIDE--D-ALANYL-D-ALANINE LIGASE"/>
    <property type="match status" value="1"/>
</dbReference>
<keyword evidence="9" id="KW-0067">ATP-binding</keyword>
<feature type="domain" description="Mur ligase C-terminal" evidence="19">
    <location>
        <begin position="1"/>
        <end position="70"/>
    </location>
</feature>
<evidence type="ECO:0000256" key="10">
    <source>
        <dbReference type="ARBA" id="ARBA00022960"/>
    </source>
</evidence>
<feature type="domain" description="Mur ligase central" evidence="20">
    <location>
        <begin position="191"/>
        <end position="386"/>
    </location>
</feature>
<evidence type="ECO:0000256" key="13">
    <source>
        <dbReference type="ARBA" id="ARBA00023136"/>
    </source>
</evidence>
<dbReference type="GO" id="GO:0008963">
    <property type="term" value="F:phospho-N-acetylmuramoyl-pentapeptide-transferase activity"/>
    <property type="evidence" value="ECO:0007669"/>
    <property type="project" value="InterPro"/>
</dbReference>
<evidence type="ECO:0000313" key="21">
    <source>
        <dbReference type="EMBL" id="CAJ0592353.1"/>
    </source>
</evidence>
<dbReference type="GO" id="GO:0008360">
    <property type="term" value="P:regulation of cell shape"/>
    <property type="evidence" value="ECO:0007669"/>
    <property type="project" value="UniProtKB-KW"/>
</dbReference>
<evidence type="ECO:0000256" key="14">
    <source>
        <dbReference type="ARBA" id="ARBA00023306"/>
    </source>
</evidence>
<evidence type="ECO:0000256" key="16">
    <source>
        <dbReference type="ARBA" id="ARBA00031461"/>
    </source>
</evidence>
<dbReference type="InterPro" id="IPR018480">
    <property type="entry name" value="PNAcMuramoyl-5peptid_Trfase_CS"/>
</dbReference>
<dbReference type="Pfam" id="PF01225">
    <property type="entry name" value="Mur_ligase"/>
    <property type="match status" value="1"/>
</dbReference>
<keyword evidence="13 17" id="KW-0472">Membrane</keyword>
<evidence type="ECO:0000313" key="22">
    <source>
        <dbReference type="Proteomes" id="UP001176961"/>
    </source>
</evidence>
<evidence type="ECO:0000256" key="4">
    <source>
        <dbReference type="ARBA" id="ARBA00022598"/>
    </source>
</evidence>
<dbReference type="InterPro" id="IPR000715">
    <property type="entry name" value="Glycosyl_transferase_4"/>
</dbReference>
<feature type="transmembrane region" description="Helical" evidence="17">
    <location>
        <begin position="624"/>
        <end position="641"/>
    </location>
</feature>
<evidence type="ECO:0000256" key="6">
    <source>
        <dbReference type="ARBA" id="ARBA00022679"/>
    </source>
</evidence>
<keyword evidence="4" id="KW-0436">Ligase</keyword>
<dbReference type="InterPro" id="IPR036615">
    <property type="entry name" value="Mur_ligase_C_dom_sf"/>
</dbReference>
<dbReference type="HAMAP" id="MF_02019">
    <property type="entry name" value="MurF"/>
    <property type="match status" value="1"/>
</dbReference>
<evidence type="ECO:0000256" key="12">
    <source>
        <dbReference type="ARBA" id="ARBA00022989"/>
    </source>
</evidence>
<keyword evidence="14" id="KW-0131">Cell cycle</keyword>
<keyword evidence="6" id="KW-0808">Transferase</keyword>
<reference evidence="21" key="1">
    <citation type="submission" date="2023-07" db="EMBL/GenBank/DDBJ databases">
        <authorList>
            <consortium name="CYATHOMIX"/>
        </authorList>
    </citation>
    <scope>NUCLEOTIDE SEQUENCE</scope>
    <source>
        <strain evidence="21">N/A</strain>
    </source>
</reference>
<evidence type="ECO:0000259" key="18">
    <source>
        <dbReference type="Pfam" id="PF01225"/>
    </source>
</evidence>
<feature type="transmembrane region" description="Helical" evidence="17">
    <location>
        <begin position="791"/>
        <end position="811"/>
    </location>
</feature>
<dbReference type="InterPro" id="IPR051046">
    <property type="entry name" value="MurCDEF_CellWall_CoF430Synth"/>
</dbReference>
<dbReference type="Gene3D" id="3.90.190.20">
    <property type="entry name" value="Mur ligase, C-terminal domain"/>
    <property type="match status" value="2"/>
</dbReference>
<feature type="transmembrane region" description="Helical" evidence="17">
    <location>
        <begin position="661"/>
        <end position="689"/>
    </location>
</feature>
<dbReference type="InterPro" id="IPR013221">
    <property type="entry name" value="Mur_ligase_cen"/>
</dbReference>
<comment type="caution">
    <text evidence="21">The sequence shown here is derived from an EMBL/GenBank/DDBJ whole genome shotgun (WGS) entry which is preliminary data.</text>
</comment>
<evidence type="ECO:0000256" key="9">
    <source>
        <dbReference type="ARBA" id="ARBA00022840"/>
    </source>
</evidence>
<feature type="transmembrane region" description="Helical" evidence="17">
    <location>
        <begin position="549"/>
        <end position="572"/>
    </location>
</feature>
<dbReference type="PANTHER" id="PTHR43024:SF1">
    <property type="entry name" value="UDP-N-ACETYLMURAMOYL-TRIPEPTIDE--D-ALANYL-D-ALANINE LIGASE"/>
    <property type="match status" value="1"/>
</dbReference>
<dbReference type="Gene3D" id="3.40.1390.10">
    <property type="entry name" value="MurE/MurF, N-terminal domain"/>
    <property type="match status" value="1"/>
</dbReference>
<feature type="transmembrane region" description="Helical" evidence="17">
    <location>
        <begin position="767"/>
        <end position="784"/>
    </location>
</feature>
<dbReference type="HAMAP" id="MF_00038">
    <property type="entry name" value="MraY"/>
    <property type="match status" value="1"/>
</dbReference>
<dbReference type="Pfam" id="PF08245">
    <property type="entry name" value="Mur_ligase_M"/>
    <property type="match status" value="1"/>
</dbReference>
<keyword evidence="11" id="KW-0573">Peptidoglycan synthesis</keyword>
<keyword evidence="12 17" id="KW-1133">Transmembrane helix</keyword>
<comment type="similarity">
    <text evidence="2">Belongs to the glycosyltransferase 4 family. MraY subfamily.</text>
</comment>
<dbReference type="InterPro" id="IPR004101">
    <property type="entry name" value="Mur_ligase_C"/>
</dbReference>
<keyword evidence="10" id="KW-0133">Cell shape</keyword>
<evidence type="ECO:0000256" key="1">
    <source>
        <dbReference type="ARBA" id="ARBA00004141"/>
    </source>
</evidence>
<evidence type="ECO:0000256" key="3">
    <source>
        <dbReference type="ARBA" id="ARBA00022490"/>
    </source>
</evidence>
<dbReference type="GO" id="GO:0071555">
    <property type="term" value="P:cell wall organization"/>
    <property type="evidence" value="ECO:0007669"/>
    <property type="project" value="UniProtKB-KW"/>
</dbReference>
<dbReference type="InterPro" id="IPR000713">
    <property type="entry name" value="Mur_ligase_N"/>
</dbReference>
<feature type="domain" description="Mur ligase N-terminal catalytic" evidence="18">
    <location>
        <begin position="110"/>
        <end position="157"/>
    </location>
</feature>
<dbReference type="InterPro" id="IPR035911">
    <property type="entry name" value="MurE/MurF_N"/>
</dbReference>
<dbReference type="Pfam" id="PF00953">
    <property type="entry name" value="Glycos_transf_4"/>
    <property type="match status" value="1"/>
</dbReference>
<dbReference type="SUPFAM" id="SSF63418">
    <property type="entry name" value="MurE/MurF N-terminal domain"/>
    <property type="match status" value="1"/>
</dbReference>
<dbReference type="InterPro" id="IPR003524">
    <property type="entry name" value="PNAcMuramoyl-5peptid_Trfase"/>
</dbReference>
<evidence type="ECO:0000256" key="15">
    <source>
        <dbReference type="ARBA" id="ARBA00023316"/>
    </source>
</evidence>
<dbReference type="Gene3D" id="3.40.1190.10">
    <property type="entry name" value="Mur-like, catalytic domain"/>
    <property type="match status" value="1"/>
</dbReference>
<feature type="transmembrane region" description="Helical" evidence="17">
    <location>
        <begin position="817"/>
        <end position="839"/>
    </location>
</feature>
<dbReference type="NCBIfam" id="TIGR00445">
    <property type="entry name" value="mraY"/>
    <property type="match status" value="1"/>
</dbReference>
<evidence type="ECO:0000256" key="8">
    <source>
        <dbReference type="ARBA" id="ARBA00022741"/>
    </source>
</evidence>
<evidence type="ECO:0000256" key="11">
    <source>
        <dbReference type="ARBA" id="ARBA00022984"/>
    </source>
</evidence>
<dbReference type="InterPro" id="IPR036565">
    <property type="entry name" value="Mur-like_cat_sf"/>
</dbReference>
<evidence type="ECO:0000256" key="7">
    <source>
        <dbReference type="ARBA" id="ARBA00022692"/>
    </source>
</evidence>
<feature type="transmembrane region" description="Helical" evidence="17">
    <location>
        <begin position="727"/>
        <end position="747"/>
    </location>
</feature>
<dbReference type="PROSITE" id="PS01348">
    <property type="entry name" value="MRAY_2"/>
    <property type="match status" value="1"/>
</dbReference>
<evidence type="ECO:0000256" key="5">
    <source>
        <dbReference type="ARBA" id="ARBA00022618"/>
    </source>
</evidence>
<dbReference type="GO" id="GO:0047480">
    <property type="term" value="F:UDP-N-acetylmuramoyl-tripeptide-D-alanyl-D-alanine ligase activity"/>
    <property type="evidence" value="ECO:0007669"/>
    <property type="project" value="InterPro"/>
</dbReference>